<dbReference type="SUPFAM" id="SSF47384">
    <property type="entry name" value="Homodimeric domain of signal transducing histidine kinase"/>
    <property type="match status" value="1"/>
</dbReference>
<dbReference type="PANTHER" id="PTHR43547:SF2">
    <property type="entry name" value="HYBRID SIGNAL TRANSDUCTION HISTIDINE KINASE C"/>
    <property type="match status" value="1"/>
</dbReference>
<name>A0AAJ6B5J5_9SPHI</name>
<dbReference type="GO" id="GO:0005524">
    <property type="term" value="F:ATP binding"/>
    <property type="evidence" value="ECO:0007669"/>
    <property type="project" value="UniProtKB-KW"/>
</dbReference>
<dbReference type="GO" id="GO:0000155">
    <property type="term" value="F:phosphorelay sensor kinase activity"/>
    <property type="evidence" value="ECO:0007669"/>
    <property type="project" value="InterPro"/>
</dbReference>
<evidence type="ECO:0000259" key="6">
    <source>
        <dbReference type="PROSITE" id="PS50109"/>
    </source>
</evidence>
<dbReference type="PROSITE" id="PS50109">
    <property type="entry name" value="HIS_KIN"/>
    <property type="match status" value="1"/>
</dbReference>
<comment type="catalytic activity">
    <reaction evidence="1">
        <text>ATP + protein L-histidine = ADP + protein N-phospho-L-histidine.</text>
        <dbReference type="EC" id="2.7.13.3"/>
    </reaction>
</comment>
<keyword evidence="4" id="KW-0472">Membrane</keyword>
<dbReference type="EC" id="2.7.13.3" evidence="2"/>
<evidence type="ECO:0000313" key="7">
    <source>
        <dbReference type="EMBL" id="WEK18827.1"/>
    </source>
</evidence>
<sequence length="989" mass="114118">MSRILFLFLIVLSFYGHAQSQASYSIKHYSDVNGLPQNSIKSIAKDDTGYLWLVSEGGLIRFDGDYFMLFDKQYTHARSNRMYLMKKDLNTGALYAQTEYHEFIPITKGHVLPNPLAFKQVFPDLSPQMQVQELPLIIDNIIKFRIQTTANTYYNITKDTLFFHSNKRITAAPFKHDKQLNFFVSGKQLFHYRSNGEFTLIEDGKIKTIFLKGDLIKAKNTQPKGLKIYWNTATDQTFFYLNKAIYQITYKNNVLSSKLIVNDFDLEKKQIQAMYYDSVAKKLFLGSPTQGFFVLQQHLFQAEKQKKDLNSGVKYALYPFTDHSVLFATGDLIPADGKASKLPLVRAYSDNYTIVIDQEKNIWTLKGFSIHKLSPKGDQLLQSFDFPEQTSCLSLDQHNLLWIGTYGGIYTKDLAKVNAKPNLLLKLNKVSVLKKQDENLWIGTYNGFFRYDLIRKKLATIPEMANMHIRDIVVRGKDVWICTYGDGFYVYTNSRLKKMPLDKYGYLNTAHCILEDAKGFFWISTNKGIFQVAINDLLAYSKGQVAQVYYQYYNESFGFNTNEFNGGCQPCGAILKDGHFTFPSLIGSVMFNPLLFSPALPDKPIYIDKIFRDHISIKTTDTISIDQNFDRLNIWVSSPYFGNLDNLNFEYKLTKEENWARLNGTSIITFNTLPYGKHELLIRKPSGFGSRFTYKKLTIIVKPYFYQTWWFSALITLLILGLIVFFFKKRTRRIMVKNEQLENLVKKRTVELEKNIFNLEESQYLLNQQAKFQKKLLGAITHDLKSPLKYMMIMGKQLYQHEAANDSVKDSMRAIYISANSMYYLTENLLNYSKLFLTEKISKDDYINLNHLASEKIQVFSEIAKYNDTAIHNNIPEGTTLYTNRVMLALIIHNLLDNAIKFCSNGHIYLGAKITGEMLSFWVQDTGSGMPDNILNWLNTKEDRDVTDGLGLKMVKEFAAKMDLQVEVESKPAKGTNVKFTLRHINYIS</sequence>
<evidence type="ECO:0000256" key="5">
    <source>
        <dbReference type="SAM" id="SignalP"/>
    </source>
</evidence>
<reference evidence="7" key="1">
    <citation type="submission" date="2023-03" db="EMBL/GenBank/DDBJ databases">
        <title>Andean soil-derived lignocellulolytic bacterial consortium as a source of novel taxa and putative plastic-active enzymes.</title>
        <authorList>
            <person name="Diaz-Garcia L."/>
            <person name="Chuvochina M."/>
            <person name="Feuerriegel G."/>
            <person name="Bunk B."/>
            <person name="Sproer C."/>
            <person name="Streit W.R."/>
            <person name="Rodriguez L.M."/>
            <person name="Overmann J."/>
            <person name="Jimenez D.J."/>
        </authorList>
    </citation>
    <scope>NUCLEOTIDE SEQUENCE</scope>
    <source>
        <strain evidence="7">MAG 3858</strain>
    </source>
</reference>
<dbReference type="InterPro" id="IPR003594">
    <property type="entry name" value="HATPase_dom"/>
</dbReference>
<organism evidence="7 8">
    <name type="scientific">Candidatus Pedobacter colombiensis</name>
    <dbReference type="NCBI Taxonomy" id="3121371"/>
    <lineage>
        <taxon>Bacteria</taxon>
        <taxon>Pseudomonadati</taxon>
        <taxon>Bacteroidota</taxon>
        <taxon>Sphingobacteriia</taxon>
        <taxon>Sphingobacteriales</taxon>
        <taxon>Sphingobacteriaceae</taxon>
        <taxon>Pedobacter</taxon>
    </lineage>
</organism>
<evidence type="ECO:0000256" key="4">
    <source>
        <dbReference type="SAM" id="Phobius"/>
    </source>
</evidence>
<feature type="transmembrane region" description="Helical" evidence="4">
    <location>
        <begin position="709"/>
        <end position="727"/>
    </location>
</feature>
<gene>
    <name evidence="7" type="ORF">P0Y49_18795</name>
</gene>
<protein>
    <recommendedName>
        <fullName evidence="2">histidine kinase</fullName>
        <ecNumber evidence="2">2.7.13.3</ecNumber>
    </recommendedName>
</protein>
<dbReference type="Gene3D" id="2.60.40.10">
    <property type="entry name" value="Immunoglobulins"/>
    <property type="match status" value="1"/>
</dbReference>
<evidence type="ECO:0000256" key="1">
    <source>
        <dbReference type="ARBA" id="ARBA00000085"/>
    </source>
</evidence>
<accession>A0AAJ6B5J5</accession>
<dbReference type="InterPro" id="IPR015943">
    <property type="entry name" value="WD40/YVTN_repeat-like_dom_sf"/>
</dbReference>
<dbReference type="Gene3D" id="3.30.565.10">
    <property type="entry name" value="Histidine kinase-like ATPase, C-terminal domain"/>
    <property type="match status" value="1"/>
</dbReference>
<dbReference type="PANTHER" id="PTHR43547">
    <property type="entry name" value="TWO-COMPONENT HISTIDINE KINASE"/>
    <property type="match status" value="1"/>
</dbReference>
<keyword evidence="7" id="KW-0547">Nucleotide-binding</keyword>
<dbReference type="Proteomes" id="UP001214530">
    <property type="component" value="Chromosome"/>
</dbReference>
<feature type="chain" id="PRO_5042479386" description="histidine kinase" evidence="5">
    <location>
        <begin position="19"/>
        <end position="989"/>
    </location>
</feature>
<dbReference type="EMBL" id="CP119313">
    <property type="protein sequence ID" value="WEK18827.1"/>
    <property type="molecule type" value="Genomic_DNA"/>
</dbReference>
<dbReference type="InterPro" id="IPR003661">
    <property type="entry name" value="HisK_dim/P_dom"/>
</dbReference>
<dbReference type="InterPro" id="IPR036890">
    <property type="entry name" value="HATPase_C_sf"/>
</dbReference>
<keyword evidence="5" id="KW-0732">Signal</keyword>
<dbReference type="InterPro" id="IPR005467">
    <property type="entry name" value="His_kinase_dom"/>
</dbReference>
<evidence type="ECO:0000256" key="3">
    <source>
        <dbReference type="ARBA" id="ARBA00022553"/>
    </source>
</evidence>
<keyword evidence="4" id="KW-0812">Transmembrane</keyword>
<keyword evidence="3" id="KW-0597">Phosphoprotein</keyword>
<feature type="domain" description="Histidine kinase" evidence="6">
    <location>
        <begin position="779"/>
        <end position="986"/>
    </location>
</feature>
<dbReference type="AlphaFoldDB" id="A0AAJ6B5J5"/>
<proteinExistence type="predicted"/>
<dbReference type="InterPro" id="IPR036097">
    <property type="entry name" value="HisK_dim/P_sf"/>
</dbReference>
<evidence type="ECO:0000256" key="2">
    <source>
        <dbReference type="ARBA" id="ARBA00012438"/>
    </source>
</evidence>
<dbReference type="Gene3D" id="2.130.10.10">
    <property type="entry name" value="YVTN repeat-like/Quinoprotein amine dehydrogenase"/>
    <property type="match status" value="3"/>
</dbReference>
<dbReference type="SMART" id="SM00387">
    <property type="entry name" value="HATPase_c"/>
    <property type="match status" value="1"/>
</dbReference>
<feature type="signal peptide" evidence="5">
    <location>
        <begin position="1"/>
        <end position="18"/>
    </location>
</feature>
<dbReference type="CDD" id="cd00082">
    <property type="entry name" value="HisKA"/>
    <property type="match status" value="1"/>
</dbReference>
<keyword evidence="4" id="KW-1133">Transmembrane helix</keyword>
<keyword evidence="7" id="KW-0067">ATP-binding</keyword>
<dbReference type="Pfam" id="PF02518">
    <property type="entry name" value="HATPase_c"/>
    <property type="match status" value="1"/>
</dbReference>
<dbReference type="InterPro" id="IPR013783">
    <property type="entry name" value="Ig-like_fold"/>
</dbReference>
<dbReference type="SUPFAM" id="SSF63829">
    <property type="entry name" value="Calcium-dependent phosphotriesterase"/>
    <property type="match status" value="1"/>
</dbReference>
<dbReference type="SUPFAM" id="SSF55874">
    <property type="entry name" value="ATPase domain of HSP90 chaperone/DNA topoisomerase II/histidine kinase"/>
    <property type="match status" value="1"/>
</dbReference>
<evidence type="ECO:0000313" key="8">
    <source>
        <dbReference type="Proteomes" id="UP001214530"/>
    </source>
</evidence>
<dbReference type="Gene3D" id="1.10.287.130">
    <property type="match status" value="1"/>
</dbReference>